<keyword evidence="1" id="KW-1133">Transmembrane helix</keyword>
<protein>
    <submittedName>
        <fullName evidence="2">Uncharacterized protein</fullName>
    </submittedName>
</protein>
<dbReference type="AlphaFoldDB" id="A0A511W529"/>
<evidence type="ECO:0000256" key="1">
    <source>
        <dbReference type="SAM" id="Phobius"/>
    </source>
</evidence>
<proteinExistence type="predicted"/>
<dbReference type="EMBL" id="BJYA01000013">
    <property type="protein sequence ID" value="GEN46185.1"/>
    <property type="molecule type" value="Genomic_DNA"/>
</dbReference>
<gene>
    <name evidence="2" type="ORF">AHA02nite_19610</name>
</gene>
<evidence type="ECO:0000313" key="3">
    <source>
        <dbReference type="Proteomes" id="UP000321440"/>
    </source>
</evidence>
<keyword evidence="1" id="KW-0812">Transmembrane</keyword>
<feature type="transmembrane region" description="Helical" evidence="1">
    <location>
        <begin position="82"/>
        <end position="99"/>
    </location>
</feature>
<name>A0A511W529_9BACI</name>
<feature type="transmembrane region" description="Helical" evidence="1">
    <location>
        <begin position="59"/>
        <end position="76"/>
    </location>
</feature>
<comment type="caution">
    <text evidence="2">The sequence shown here is derived from an EMBL/GenBank/DDBJ whole genome shotgun (WGS) entry which is preliminary data.</text>
</comment>
<evidence type="ECO:0000313" key="2">
    <source>
        <dbReference type="EMBL" id="GEN46185.1"/>
    </source>
</evidence>
<sequence length="102" mass="11441">MTIVKKPNIYLTLGILILITVAFLSIAIEINTVVLLTIIFFSIVLMTVSNQVNEGNSIFLNLLEIAINLILLALILILGEQLMTRILLIGLFVLNIYIFRKL</sequence>
<dbReference type="OrthoDB" id="9867158at2"/>
<feature type="transmembrane region" description="Helical" evidence="1">
    <location>
        <begin position="9"/>
        <end position="28"/>
    </location>
</feature>
<organism evidence="2 3">
    <name type="scientific">Alkalibacillus haloalkaliphilus</name>
    <dbReference type="NCBI Taxonomy" id="94136"/>
    <lineage>
        <taxon>Bacteria</taxon>
        <taxon>Bacillati</taxon>
        <taxon>Bacillota</taxon>
        <taxon>Bacilli</taxon>
        <taxon>Bacillales</taxon>
        <taxon>Bacillaceae</taxon>
        <taxon>Alkalibacillus</taxon>
    </lineage>
</organism>
<keyword evidence="3" id="KW-1185">Reference proteome</keyword>
<dbReference type="RefSeq" id="WP_146816790.1">
    <property type="nucleotide sequence ID" value="NZ_BJYA01000013.1"/>
</dbReference>
<keyword evidence="1" id="KW-0472">Membrane</keyword>
<reference evidence="2 3" key="1">
    <citation type="submission" date="2019-07" db="EMBL/GenBank/DDBJ databases">
        <title>Whole genome shotgun sequence of Alkalibacillus haloalkaliphilus NBRC 103110.</title>
        <authorList>
            <person name="Hosoyama A."/>
            <person name="Uohara A."/>
            <person name="Ohji S."/>
            <person name="Ichikawa N."/>
        </authorList>
    </citation>
    <scope>NUCLEOTIDE SEQUENCE [LARGE SCALE GENOMIC DNA]</scope>
    <source>
        <strain evidence="2 3">NBRC 103110</strain>
    </source>
</reference>
<accession>A0A511W529</accession>
<dbReference type="Proteomes" id="UP000321440">
    <property type="component" value="Unassembled WGS sequence"/>
</dbReference>
<feature type="transmembrane region" description="Helical" evidence="1">
    <location>
        <begin position="34"/>
        <end position="52"/>
    </location>
</feature>